<sequence length="71" mass="7834">MRWVPSGSMHKQWSRCGSWRLPSRPVSTFFLKNDAMGPIRVAPASRRDAVISSMSELGVGCCFFDCLAALA</sequence>
<dbReference type="AlphaFoldDB" id="A0A016TVE2"/>
<protein>
    <submittedName>
        <fullName evidence="1">Uncharacterized protein</fullName>
    </submittedName>
</protein>
<evidence type="ECO:0000313" key="2">
    <source>
        <dbReference type="Proteomes" id="UP000024635"/>
    </source>
</evidence>
<dbReference type="EMBL" id="JARK01001410">
    <property type="protein sequence ID" value="EYC06726.1"/>
    <property type="molecule type" value="Genomic_DNA"/>
</dbReference>
<evidence type="ECO:0000313" key="1">
    <source>
        <dbReference type="EMBL" id="EYC06726.1"/>
    </source>
</evidence>
<accession>A0A016TVE2</accession>
<gene>
    <name evidence="1" type="primary">Acey_s0074.g859</name>
    <name evidence="1" type="ORF">Y032_0074g859</name>
</gene>
<reference evidence="2" key="1">
    <citation type="journal article" date="2015" name="Nat. Genet.">
        <title>The genome and transcriptome of the zoonotic hookworm Ancylostoma ceylanicum identify infection-specific gene families.</title>
        <authorList>
            <person name="Schwarz E.M."/>
            <person name="Hu Y."/>
            <person name="Antoshechkin I."/>
            <person name="Miller M.M."/>
            <person name="Sternberg P.W."/>
            <person name="Aroian R.V."/>
        </authorList>
    </citation>
    <scope>NUCLEOTIDE SEQUENCE</scope>
    <source>
        <strain evidence="2">HY135</strain>
    </source>
</reference>
<keyword evidence="2" id="KW-1185">Reference proteome</keyword>
<comment type="caution">
    <text evidence="1">The sequence shown here is derived from an EMBL/GenBank/DDBJ whole genome shotgun (WGS) entry which is preliminary data.</text>
</comment>
<name>A0A016TVE2_9BILA</name>
<dbReference type="Proteomes" id="UP000024635">
    <property type="component" value="Unassembled WGS sequence"/>
</dbReference>
<proteinExistence type="predicted"/>
<organism evidence="1 2">
    <name type="scientific">Ancylostoma ceylanicum</name>
    <dbReference type="NCBI Taxonomy" id="53326"/>
    <lineage>
        <taxon>Eukaryota</taxon>
        <taxon>Metazoa</taxon>
        <taxon>Ecdysozoa</taxon>
        <taxon>Nematoda</taxon>
        <taxon>Chromadorea</taxon>
        <taxon>Rhabditida</taxon>
        <taxon>Rhabditina</taxon>
        <taxon>Rhabditomorpha</taxon>
        <taxon>Strongyloidea</taxon>
        <taxon>Ancylostomatidae</taxon>
        <taxon>Ancylostomatinae</taxon>
        <taxon>Ancylostoma</taxon>
    </lineage>
</organism>